<dbReference type="PANTHER" id="PTHR23151">
    <property type="entry name" value="DIHYDROLIPOAMIDE ACETYL/SUCCINYL-TRANSFERASE-RELATED"/>
    <property type="match status" value="1"/>
</dbReference>
<comment type="similarity">
    <text evidence="1">Belongs to the 2-oxoacid dehydrogenase family.</text>
</comment>
<dbReference type="GO" id="GO:0006086">
    <property type="term" value="P:pyruvate decarboxylation to acetyl-CoA"/>
    <property type="evidence" value="ECO:0007669"/>
    <property type="project" value="InterPro"/>
</dbReference>
<dbReference type="InterPro" id="IPR045257">
    <property type="entry name" value="E2/Pdx1"/>
</dbReference>
<name>A0A6J7E6Y2_9ZZZZ</name>
<dbReference type="CDD" id="cd06849">
    <property type="entry name" value="lipoyl_domain"/>
    <property type="match status" value="1"/>
</dbReference>
<evidence type="ECO:0000256" key="2">
    <source>
        <dbReference type="ARBA" id="ARBA00022823"/>
    </source>
</evidence>
<dbReference type="Gene3D" id="2.40.50.100">
    <property type="match status" value="1"/>
</dbReference>
<dbReference type="SUPFAM" id="SSF47005">
    <property type="entry name" value="Peripheral subunit-binding domain of 2-oxo acid dehydrogenase complex"/>
    <property type="match status" value="1"/>
</dbReference>
<dbReference type="Gene3D" id="3.30.559.10">
    <property type="entry name" value="Chloramphenicol acetyltransferase-like domain"/>
    <property type="match status" value="1"/>
</dbReference>
<dbReference type="InterPro" id="IPR036625">
    <property type="entry name" value="E3-bd_dom_sf"/>
</dbReference>
<dbReference type="EMBL" id="CAFBLW010000063">
    <property type="protein sequence ID" value="CAB4878726.1"/>
    <property type="molecule type" value="Genomic_DNA"/>
</dbReference>
<dbReference type="SUPFAM" id="SSF52777">
    <property type="entry name" value="CoA-dependent acyltransferases"/>
    <property type="match status" value="1"/>
</dbReference>
<dbReference type="PANTHER" id="PTHR23151:SF90">
    <property type="entry name" value="DIHYDROLIPOYLLYSINE-RESIDUE ACETYLTRANSFERASE COMPONENT OF PYRUVATE DEHYDROGENASE COMPLEX, MITOCHONDRIAL-RELATED"/>
    <property type="match status" value="1"/>
</dbReference>
<protein>
    <submittedName>
        <fullName evidence="5">Unannotated protein</fullName>
    </submittedName>
</protein>
<evidence type="ECO:0000259" key="3">
    <source>
        <dbReference type="PROSITE" id="PS50968"/>
    </source>
</evidence>
<feature type="domain" description="Lipoyl-binding" evidence="3">
    <location>
        <begin position="2"/>
        <end position="77"/>
    </location>
</feature>
<keyword evidence="2" id="KW-0450">Lipoyl</keyword>
<dbReference type="Gene3D" id="4.10.320.10">
    <property type="entry name" value="E3-binding domain"/>
    <property type="match status" value="1"/>
</dbReference>
<gene>
    <name evidence="5" type="ORF">UFOPK3461_00763</name>
</gene>
<accession>A0A6J7E6Y2</accession>
<dbReference type="PROSITE" id="PS50968">
    <property type="entry name" value="BIOTINYL_LIPOYL"/>
    <property type="match status" value="1"/>
</dbReference>
<proteinExistence type="inferred from homology"/>
<dbReference type="GO" id="GO:0016746">
    <property type="term" value="F:acyltransferase activity"/>
    <property type="evidence" value="ECO:0007669"/>
    <property type="project" value="InterPro"/>
</dbReference>
<dbReference type="InterPro" id="IPR011053">
    <property type="entry name" value="Single_hybrid_motif"/>
</dbReference>
<dbReference type="InterPro" id="IPR001078">
    <property type="entry name" value="2-oxoacid_DH_actylTfrase"/>
</dbReference>
<dbReference type="Pfam" id="PF00198">
    <property type="entry name" value="2-oxoacid_dh"/>
    <property type="match status" value="1"/>
</dbReference>
<reference evidence="5" key="1">
    <citation type="submission" date="2020-05" db="EMBL/GenBank/DDBJ databases">
        <authorList>
            <person name="Chiriac C."/>
            <person name="Salcher M."/>
            <person name="Ghai R."/>
            <person name="Kavagutti S V."/>
        </authorList>
    </citation>
    <scope>NUCLEOTIDE SEQUENCE</scope>
</reference>
<evidence type="ECO:0000256" key="1">
    <source>
        <dbReference type="ARBA" id="ARBA00007317"/>
    </source>
</evidence>
<dbReference type="InterPro" id="IPR004167">
    <property type="entry name" value="PSBD"/>
</dbReference>
<feature type="domain" description="Peripheral subunit-binding (PSBD)" evidence="4">
    <location>
        <begin position="133"/>
        <end position="170"/>
    </location>
</feature>
<dbReference type="SUPFAM" id="SSF51230">
    <property type="entry name" value="Single hybrid motif"/>
    <property type="match status" value="1"/>
</dbReference>
<dbReference type="InterPro" id="IPR023213">
    <property type="entry name" value="CAT-like_dom_sf"/>
</dbReference>
<dbReference type="InterPro" id="IPR000089">
    <property type="entry name" value="Biotin_lipoyl"/>
</dbReference>
<dbReference type="Pfam" id="PF02817">
    <property type="entry name" value="E3_binding"/>
    <property type="match status" value="1"/>
</dbReference>
<evidence type="ECO:0000259" key="4">
    <source>
        <dbReference type="PROSITE" id="PS51826"/>
    </source>
</evidence>
<evidence type="ECO:0000313" key="5">
    <source>
        <dbReference type="EMBL" id="CAB4878726.1"/>
    </source>
</evidence>
<dbReference type="AlphaFoldDB" id="A0A6J7E6Y2"/>
<organism evidence="5">
    <name type="scientific">freshwater metagenome</name>
    <dbReference type="NCBI Taxonomy" id="449393"/>
    <lineage>
        <taxon>unclassified sequences</taxon>
        <taxon>metagenomes</taxon>
        <taxon>ecological metagenomes</taxon>
    </lineage>
</organism>
<dbReference type="PROSITE" id="PS51826">
    <property type="entry name" value="PSBD"/>
    <property type="match status" value="1"/>
</dbReference>
<dbReference type="GO" id="GO:0045254">
    <property type="term" value="C:pyruvate dehydrogenase complex"/>
    <property type="evidence" value="ECO:0007669"/>
    <property type="project" value="InterPro"/>
</dbReference>
<dbReference type="Pfam" id="PF00364">
    <property type="entry name" value="Biotin_lipoyl"/>
    <property type="match status" value="1"/>
</dbReference>
<sequence>MAQLMRMPALLADATEAILAKWIIKEGEAFKAGQPIAEVETEKALVEVPAESDGILGKYLVIEGKHTEVGQPIAVLLLPGEGAAEIEKLLADQGTVAVPAVKTEAPAEQAKEEVQVSAPAPVQLNENSSDRIFVSPIARKLAREEGVDISRVRGSGPGGRIVKADIYAAKQSSPSTSIAQHVVSKNPAEAVPHSRMRKAIARRLTESKQNVPHFYLSASLIADEFLNLRKQLNEWSTNKVSVTDLILKTVAAAYADVPKANCIWGEEAIQYFNNVDIAVAVASENGLITPVVRNVESLRLDALAAQTSDLFGRARDGKLKQDEIQGGTISVTNLGMYGTDEFYAIINPPQSMILAVGAAKKKPVVKDDQLAIATVINFTLSVDHRSVDGALAAEWLNSFSKRFENPMWMVLGEK</sequence>